<evidence type="ECO:0000313" key="2">
    <source>
        <dbReference type="Proteomes" id="UP000292702"/>
    </source>
</evidence>
<organism evidence="1 2">
    <name type="scientific">Steccherinum ochraceum</name>
    <dbReference type="NCBI Taxonomy" id="92696"/>
    <lineage>
        <taxon>Eukaryota</taxon>
        <taxon>Fungi</taxon>
        <taxon>Dikarya</taxon>
        <taxon>Basidiomycota</taxon>
        <taxon>Agaricomycotina</taxon>
        <taxon>Agaricomycetes</taxon>
        <taxon>Polyporales</taxon>
        <taxon>Steccherinaceae</taxon>
        <taxon>Steccherinum</taxon>
    </lineage>
</organism>
<evidence type="ECO:0000313" key="1">
    <source>
        <dbReference type="EMBL" id="TCD71100.1"/>
    </source>
</evidence>
<dbReference type="AlphaFoldDB" id="A0A4R0RQD3"/>
<proteinExistence type="predicted"/>
<evidence type="ECO:0008006" key="3">
    <source>
        <dbReference type="Google" id="ProtNLM"/>
    </source>
</evidence>
<reference evidence="1 2" key="1">
    <citation type="submission" date="2018-11" db="EMBL/GenBank/DDBJ databases">
        <title>Genome assembly of Steccherinum ochraceum LE-BIN_3174, the white-rot fungus of the Steccherinaceae family (The Residual Polyporoid clade, Polyporales, Basidiomycota).</title>
        <authorList>
            <person name="Fedorova T.V."/>
            <person name="Glazunova O.A."/>
            <person name="Landesman E.O."/>
            <person name="Moiseenko K.V."/>
            <person name="Psurtseva N.V."/>
            <person name="Savinova O.S."/>
            <person name="Shakhova N.V."/>
            <person name="Tyazhelova T.V."/>
            <person name="Vasina D.V."/>
        </authorList>
    </citation>
    <scope>NUCLEOTIDE SEQUENCE [LARGE SCALE GENOMIC DNA]</scope>
    <source>
        <strain evidence="1 2">LE-BIN_3174</strain>
    </source>
</reference>
<accession>A0A4R0RQD3</accession>
<dbReference type="Proteomes" id="UP000292702">
    <property type="component" value="Unassembled WGS sequence"/>
</dbReference>
<dbReference type="OrthoDB" id="10502578at2759"/>
<protein>
    <recommendedName>
        <fullName evidence="3">F-box domain-containing protein</fullName>
    </recommendedName>
</protein>
<keyword evidence="2" id="KW-1185">Reference proteome</keyword>
<dbReference type="EMBL" id="RWJN01000010">
    <property type="protein sequence ID" value="TCD71100.1"/>
    <property type="molecule type" value="Genomic_DNA"/>
</dbReference>
<sequence>MTKKLNWDVFAEIISHLSPNEVLSMSLACKCLRTLSIPVLLREVVLTLRSARQLNQLIDFLLVAVDRRPQMMRRLELRADRSPYARPRRRYLGKPKEHLNEVGFVIALLQARNLEILVLEWAEDLFTVYKHSGAIFLGLQRLKTVQLVDFGESAMHVLHSSRSAPRGLLLSWPRNFTGYRIQESSAFRHLVEWVIHSVRTASLLSNCLVLPSVRYLTWTGSDNVSLASLVTSFPNVQTVELRENVYSSFLFWQHLDRFTGHLIDVYSIFAAVQDSISVRYLCLTEDVPADHDLWAELLSVLQSCKPYALWLPIDPRDNLTVPPEVLQALDCVRSLKVTITDQDTVRAHRWFIKLGDNFRELRLTAFCLCLKRSRTPQPQDFDADTASYLAGSVPTASLVGFEADSDESSLHMWWRVMDEEVGAGRRLEQLPLDLSDRVSATVFSANRNSDLKANVQAIL</sequence>
<comment type="caution">
    <text evidence="1">The sequence shown here is derived from an EMBL/GenBank/DDBJ whole genome shotgun (WGS) entry which is preliminary data.</text>
</comment>
<gene>
    <name evidence="1" type="ORF">EIP91_000194</name>
</gene>
<name>A0A4R0RQD3_9APHY</name>